<dbReference type="Gene3D" id="3.30.479.30">
    <property type="entry name" value="Band 7 domain"/>
    <property type="match status" value="1"/>
</dbReference>
<dbReference type="PROSITE" id="PS51257">
    <property type="entry name" value="PROKAR_LIPOPROTEIN"/>
    <property type="match status" value="1"/>
</dbReference>
<protein>
    <submittedName>
        <fullName evidence="5">SPFH domain-containing protein</fullName>
    </submittedName>
</protein>
<evidence type="ECO:0000313" key="5">
    <source>
        <dbReference type="EMBL" id="MDO1444804.1"/>
    </source>
</evidence>
<sequence>MKKIYRILLPAMACLSVTSCAFERIDAGHVGIRVNQFGDDKGVDDVVVVTGTVFYNPFTASIFEFPTYTQHKEYEPFVVNSKDASEFTVAPAINYYVNSEKVPALFKQYRKELPQIEDGFLKTATLEAYRIATNKYTADSLMSHREEYESLAKKLLNQQLESQGFILQQLTTSLTPPASLKAAIDAKNTAIQVAMQAENKIKQAEAEAKIKRAQAEGNAESLKIQAEAEAYANMKRQQTLTPLLIQQQFLEKWNGQLPQYGVVPQIFKDISKE</sequence>
<dbReference type="PANTHER" id="PTHR23222:SF0">
    <property type="entry name" value="PROHIBITIN 1"/>
    <property type="match status" value="1"/>
</dbReference>
<dbReference type="RefSeq" id="WP_302035606.1">
    <property type="nucleotide sequence ID" value="NZ_JAUKPO010000001.1"/>
</dbReference>
<keyword evidence="3" id="KW-0732">Signal</keyword>
<evidence type="ECO:0000313" key="6">
    <source>
        <dbReference type="Proteomes" id="UP001168528"/>
    </source>
</evidence>
<dbReference type="EMBL" id="JAUKPO010000001">
    <property type="protein sequence ID" value="MDO1444804.1"/>
    <property type="molecule type" value="Genomic_DNA"/>
</dbReference>
<gene>
    <name evidence="5" type="ORF">Q0590_01010</name>
</gene>
<dbReference type="InterPro" id="IPR001107">
    <property type="entry name" value="Band_7"/>
</dbReference>
<accession>A0ABT8R083</accession>
<proteinExistence type="predicted"/>
<evidence type="ECO:0000256" key="3">
    <source>
        <dbReference type="SAM" id="SignalP"/>
    </source>
</evidence>
<dbReference type="Proteomes" id="UP001168528">
    <property type="component" value="Unassembled WGS sequence"/>
</dbReference>
<evidence type="ECO:0000259" key="4">
    <source>
        <dbReference type="Pfam" id="PF01145"/>
    </source>
</evidence>
<dbReference type="Pfam" id="PF01145">
    <property type="entry name" value="Band_7"/>
    <property type="match status" value="1"/>
</dbReference>
<dbReference type="InterPro" id="IPR036013">
    <property type="entry name" value="Band_7/SPFH_dom_sf"/>
</dbReference>
<keyword evidence="6" id="KW-1185">Reference proteome</keyword>
<feature type="coiled-coil region" evidence="2">
    <location>
        <begin position="187"/>
        <end position="225"/>
    </location>
</feature>
<feature type="signal peptide" evidence="3">
    <location>
        <begin position="1"/>
        <end position="21"/>
    </location>
</feature>
<reference evidence="5" key="1">
    <citation type="submission" date="2023-07" db="EMBL/GenBank/DDBJ databases">
        <title>The genome sequence of Rhodocytophaga aerolata KACC 12507.</title>
        <authorList>
            <person name="Zhang X."/>
        </authorList>
    </citation>
    <scope>NUCLEOTIDE SEQUENCE</scope>
    <source>
        <strain evidence="5">KACC 12507</strain>
    </source>
</reference>
<keyword evidence="2" id="KW-0175">Coiled coil</keyword>
<evidence type="ECO:0000256" key="2">
    <source>
        <dbReference type="SAM" id="Coils"/>
    </source>
</evidence>
<dbReference type="InterPro" id="IPR000163">
    <property type="entry name" value="Prohibitin"/>
</dbReference>
<feature type="domain" description="Band 7" evidence="4">
    <location>
        <begin position="24"/>
        <end position="208"/>
    </location>
</feature>
<name>A0ABT8R083_9BACT</name>
<dbReference type="PANTHER" id="PTHR23222">
    <property type="entry name" value="PROHIBITIN"/>
    <property type="match status" value="1"/>
</dbReference>
<feature type="chain" id="PRO_5045845643" evidence="3">
    <location>
        <begin position="22"/>
        <end position="273"/>
    </location>
</feature>
<comment type="caution">
    <text evidence="5">The sequence shown here is derived from an EMBL/GenBank/DDBJ whole genome shotgun (WGS) entry which is preliminary data.</text>
</comment>
<evidence type="ECO:0000256" key="1">
    <source>
        <dbReference type="ARBA" id="ARBA00004167"/>
    </source>
</evidence>
<comment type="subcellular location">
    <subcellularLocation>
        <location evidence="1">Membrane</location>
        <topology evidence="1">Single-pass membrane protein</topology>
    </subcellularLocation>
</comment>
<organism evidence="5 6">
    <name type="scientific">Rhodocytophaga aerolata</name>
    <dbReference type="NCBI Taxonomy" id="455078"/>
    <lineage>
        <taxon>Bacteria</taxon>
        <taxon>Pseudomonadati</taxon>
        <taxon>Bacteroidota</taxon>
        <taxon>Cytophagia</taxon>
        <taxon>Cytophagales</taxon>
        <taxon>Rhodocytophagaceae</taxon>
        <taxon>Rhodocytophaga</taxon>
    </lineage>
</organism>